<proteinExistence type="predicted"/>
<dbReference type="Pfam" id="PF12838">
    <property type="entry name" value="Fer4_7"/>
    <property type="match status" value="1"/>
</dbReference>
<dbReference type="PROSITE" id="PS51379">
    <property type="entry name" value="4FE4S_FER_2"/>
    <property type="match status" value="3"/>
</dbReference>
<evidence type="ECO:0000259" key="2">
    <source>
        <dbReference type="PROSITE" id="PS51379"/>
    </source>
</evidence>
<organism evidence="3 4">
    <name type="scientific">Faecalibacterium prausnitzii</name>
    <dbReference type="NCBI Taxonomy" id="853"/>
    <lineage>
        <taxon>Bacteria</taxon>
        <taxon>Bacillati</taxon>
        <taxon>Bacillota</taxon>
        <taxon>Clostridia</taxon>
        <taxon>Eubacteriales</taxon>
        <taxon>Oscillospiraceae</taxon>
        <taxon>Faecalibacterium</taxon>
    </lineage>
</organism>
<name>A0A329TH37_9FIRM</name>
<evidence type="ECO:0000256" key="1">
    <source>
        <dbReference type="SAM" id="MobiDB-lite"/>
    </source>
</evidence>
<feature type="compositionally biased region" description="Basic and acidic residues" evidence="1">
    <location>
        <begin position="364"/>
        <end position="390"/>
    </location>
</feature>
<dbReference type="InterPro" id="IPR017896">
    <property type="entry name" value="4Fe4S_Fe-S-bd"/>
</dbReference>
<dbReference type="Proteomes" id="UP000251634">
    <property type="component" value="Unassembled WGS sequence"/>
</dbReference>
<comment type="caution">
    <text evidence="3">The sequence shown here is derived from an EMBL/GenBank/DDBJ whole genome shotgun (WGS) entry which is preliminary data.</text>
</comment>
<dbReference type="SUPFAM" id="SSF54862">
    <property type="entry name" value="4Fe-4S ferredoxins"/>
    <property type="match status" value="2"/>
</dbReference>
<reference evidence="3 4" key="1">
    <citation type="submission" date="2018-02" db="EMBL/GenBank/DDBJ databases">
        <title>Complete genome sequencing of Faecalibacterium prausnitzii strains isolated from the human gut.</title>
        <authorList>
            <person name="Fitzgerald B.C."/>
            <person name="Shkoporov A.N."/>
            <person name="Ross P.R."/>
            <person name="Hill C."/>
        </authorList>
    </citation>
    <scope>NUCLEOTIDE SEQUENCE [LARGE SCALE GENOMIC DNA]</scope>
    <source>
        <strain evidence="3 4">APC942/8-14-2</strain>
    </source>
</reference>
<sequence length="427" mass="46969">MSIFTRYAMDALMKTSHPEINRRQCWNLHPHRTPCTTCKDICPYGDQIFTRPNLVKDWDPCTDCGLCVSACRSGCIAPSPEQVQRDTTPADNDNDTIWIGCEKSTRKNTITRLCISALSWEALAYLALSKKIVLDLTPCGECENDLCAEQLRKELTRLVEFFGPTVFEARFTLAYELEDAPYHVKELSRREMMEQLTEGSKSGTKKLLQKLPGLRDEEDAGMDFRLLLHQRTKQLKAAMETPLRYGYYLPNVTDKCFGCGKCEKSCRANALKVEDLPDGQTRIVVTPWKCGECGICVASCSNHGIDGMKLRQLTTLGPVSIYKCTKTLCADCGKPIAPDSVDGICSVCRIKRRTKKRQEEAAARAKERAAEREAKRAAEEAAKTAAKESAKAAAQELAAENAAASAETAVPAAPAAAPEAAAPTASI</sequence>
<feature type="compositionally biased region" description="Low complexity" evidence="1">
    <location>
        <begin position="391"/>
        <end position="427"/>
    </location>
</feature>
<dbReference type="AlphaFoldDB" id="A0A329TH37"/>
<evidence type="ECO:0000313" key="3">
    <source>
        <dbReference type="EMBL" id="RAW48599.1"/>
    </source>
</evidence>
<evidence type="ECO:0000313" key="4">
    <source>
        <dbReference type="Proteomes" id="UP000251634"/>
    </source>
</evidence>
<dbReference type="EMBL" id="PRKZ01000008">
    <property type="protein sequence ID" value="RAW48599.1"/>
    <property type="molecule type" value="Genomic_DNA"/>
</dbReference>
<feature type="region of interest" description="Disordered" evidence="1">
    <location>
        <begin position="364"/>
        <end position="427"/>
    </location>
</feature>
<accession>A0A329TH37</accession>
<feature type="domain" description="4Fe-4S ferredoxin-type" evidence="2">
    <location>
        <begin position="52"/>
        <end position="81"/>
    </location>
</feature>
<dbReference type="Gene3D" id="3.30.70.20">
    <property type="match status" value="2"/>
</dbReference>
<protein>
    <submittedName>
        <fullName evidence="3">(4Fe-4S)-binding protein</fullName>
    </submittedName>
</protein>
<feature type="domain" description="4Fe-4S ferredoxin-type" evidence="2">
    <location>
        <begin position="281"/>
        <end position="311"/>
    </location>
</feature>
<dbReference type="RefSeq" id="WP_112116058.1">
    <property type="nucleotide sequence ID" value="NZ_PRKZ01000008.1"/>
</dbReference>
<feature type="domain" description="4Fe-4S ferredoxin-type" evidence="2">
    <location>
        <begin position="246"/>
        <end position="276"/>
    </location>
</feature>
<gene>
    <name evidence="3" type="ORF">C4N25_10795</name>
</gene>